<proteinExistence type="predicted"/>
<evidence type="ECO:0000313" key="3">
    <source>
        <dbReference type="Proteomes" id="UP000465361"/>
    </source>
</evidence>
<evidence type="ECO:0000313" key="2">
    <source>
        <dbReference type="EMBL" id="GFG72691.1"/>
    </source>
</evidence>
<comment type="caution">
    <text evidence="2">The sequence shown here is derived from an EMBL/GenBank/DDBJ whole genome shotgun (WGS) entry which is preliminary data.</text>
</comment>
<dbReference type="CDD" id="cd00063">
    <property type="entry name" value="FN3"/>
    <property type="match status" value="1"/>
</dbReference>
<gene>
    <name evidence="2" type="ORF">MBOT_00560</name>
</gene>
<dbReference type="InterPro" id="IPR003961">
    <property type="entry name" value="FN3_dom"/>
</dbReference>
<organism evidence="2 3">
    <name type="scientific">Mycobacterium botniense</name>
    <dbReference type="NCBI Taxonomy" id="84962"/>
    <lineage>
        <taxon>Bacteria</taxon>
        <taxon>Bacillati</taxon>
        <taxon>Actinomycetota</taxon>
        <taxon>Actinomycetes</taxon>
        <taxon>Mycobacteriales</taxon>
        <taxon>Mycobacteriaceae</taxon>
        <taxon>Mycobacterium</taxon>
    </lineage>
</organism>
<dbReference type="RefSeq" id="WP_163753173.1">
    <property type="nucleotide sequence ID" value="NZ_BLKW01000002.1"/>
</dbReference>
<accession>A0A7I9XRS2</accession>
<evidence type="ECO:0000259" key="1">
    <source>
        <dbReference type="PROSITE" id="PS50853"/>
    </source>
</evidence>
<keyword evidence="3" id="KW-1185">Reference proteome</keyword>
<reference evidence="2 3" key="1">
    <citation type="journal article" date="2019" name="Emerg. Microbes Infect.">
        <title>Comprehensive subspecies identification of 175 nontuberculous mycobacteria species based on 7547 genomic profiles.</title>
        <authorList>
            <person name="Matsumoto Y."/>
            <person name="Kinjo T."/>
            <person name="Motooka D."/>
            <person name="Nabeya D."/>
            <person name="Jung N."/>
            <person name="Uechi K."/>
            <person name="Horii T."/>
            <person name="Iida T."/>
            <person name="Fujita J."/>
            <person name="Nakamura S."/>
        </authorList>
    </citation>
    <scope>NUCLEOTIDE SEQUENCE [LARGE SCALE GENOMIC DNA]</scope>
    <source>
        <strain evidence="2 3">JCM 17322</strain>
    </source>
</reference>
<protein>
    <recommendedName>
        <fullName evidence="1">Fibronectin type-III domain-containing protein</fullName>
    </recommendedName>
</protein>
<dbReference type="PROSITE" id="PS50853">
    <property type="entry name" value="FN3"/>
    <property type="match status" value="1"/>
</dbReference>
<dbReference type="EMBL" id="BLKW01000002">
    <property type="protein sequence ID" value="GFG72691.1"/>
    <property type="molecule type" value="Genomic_DNA"/>
</dbReference>
<name>A0A7I9XRS2_9MYCO</name>
<feature type="domain" description="Fibronectin type-III" evidence="1">
    <location>
        <begin position="248"/>
        <end position="345"/>
    </location>
</feature>
<sequence length="345" mass="36525">MTLPATGGTWAEVLEDNLNPLNVRYWQITHGLIRDYDPTGTFNLASPAVGLGTVQTASGPAQLFTPFAADNVSIRGDLLVTSPNSAVNFYDLGLLKEDATDWTPDQTLQQTPSAQLVRSVRNVLTKLDDKVNFTPIESNPLIDYLKFELPLTGIPALGTPGYGVARGNTDAPRERTLVLIGVDTDANLVARVFPRIITDKKGKNELARKNPDSSELTYEVLPDPFTKQTMWVCRAGTAWLGAGNLQFETAVPAVTPVTGLNATITFPTPIDITSPVYSVQIQQTPTGAWSAATLSGSPSVSGGLTTLTISGLTASTTYNAIQVTATGANATVTGPQSAPFTSTAS</sequence>
<dbReference type="Proteomes" id="UP000465361">
    <property type="component" value="Unassembled WGS sequence"/>
</dbReference>
<dbReference type="AlphaFoldDB" id="A0A7I9XRS2"/>